<dbReference type="Proteomes" id="UP000245667">
    <property type="component" value="Unassembled WGS sequence"/>
</dbReference>
<feature type="compositionally biased region" description="Gly residues" evidence="2">
    <location>
        <begin position="964"/>
        <end position="974"/>
    </location>
</feature>
<dbReference type="EMBL" id="QGGQ01000001">
    <property type="protein sequence ID" value="PWK25496.1"/>
    <property type="molecule type" value="Genomic_DNA"/>
</dbReference>
<comment type="caution">
    <text evidence="5">The sequence shown here is derived from an EMBL/GenBank/DDBJ whole genome shotgun (WGS) entry which is preliminary data.</text>
</comment>
<feature type="transmembrane region" description="Helical" evidence="3">
    <location>
        <begin position="26"/>
        <end position="50"/>
    </location>
</feature>
<evidence type="ECO:0000256" key="3">
    <source>
        <dbReference type="SAM" id="Phobius"/>
    </source>
</evidence>
<evidence type="ECO:0000256" key="1">
    <source>
        <dbReference type="SAM" id="Coils"/>
    </source>
</evidence>
<evidence type="ECO:0000313" key="4">
    <source>
        <dbReference type="EMBL" id="MBD1260037.1"/>
    </source>
</evidence>
<evidence type="ECO:0000313" key="5">
    <source>
        <dbReference type="EMBL" id="PWK25496.1"/>
    </source>
</evidence>
<keyword evidence="3" id="KW-1133">Transmembrane helix</keyword>
<reference evidence="4 7" key="2">
    <citation type="submission" date="2020-07" db="EMBL/GenBank/DDBJ databases">
        <title>The draft genome sequence of Maribacter polysiphoniae KCTC 22021.</title>
        <authorList>
            <person name="Mu L."/>
        </authorList>
    </citation>
    <scope>NUCLEOTIDE SEQUENCE [LARGE SCALE GENOMIC DNA]</scope>
    <source>
        <strain evidence="4 7">KCTC 22021</strain>
    </source>
</reference>
<proteinExistence type="predicted"/>
<feature type="region of interest" description="Disordered" evidence="2">
    <location>
        <begin position="934"/>
        <end position="999"/>
    </location>
</feature>
<name>A0A316E5Z8_9FLAO</name>
<dbReference type="AlphaFoldDB" id="A0A316E5Z8"/>
<feature type="transmembrane region" description="Helical" evidence="3">
    <location>
        <begin position="56"/>
        <end position="82"/>
    </location>
</feature>
<feature type="compositionally biased region" description="Basic and acidic residues" evidence="2">
    <location>
        <begin position="729"/>
        <end position="750"/>
    </location>
</feature>
<reference evidence="5 6" key="1">
    <citation type="submission" date="2018-05" db="EMBL/GenBank/DDBJ databases">
        <title>Genomic Encyclopedia of Archaeal and Bacterial Type Strains, Phase II (KMG-II): from individual species to whole genera.</title>
        <authorList>
            <person name="Goeker M."/>
        </authorList>
    </citation>
    <scope>NUCLEOTIDE SEQUENCE [LARGE SCALE GENOMIC DNA]</scope>
    <source>
        <strain evidence="5 6">DSM 23514</strain>
    </source>
</reference>
<feature type="region of interest" description="Disordered" evidence="2">
    <location>
        <begin position="729"/>
        <end position="779"/>
    </location>
</feature>
<dbReference type="EMBL" id="JACWLN010000002">
    <property type="protein sequence ID" value="MBD1260037.1"/>
    <property type="molecule type" value="Genomic_DNA"/>
</dbReference>
<gene>
    <name evidence="4" type="ORF">HZY62_05515</name>
    <name evidence="5" type="ORF">LX92_00235</name>
</gene>
<feature type="coiled-coil region" evidence="1">
    <location>
        <begin position="486"/>
        <end position="530"/>
    </location>
</feature>
<feature type="compositionally biased region" description="Polar residues" evidence="2">
    <location>
        <begin position="766"/>
        <end position="779"/>
    </location>
</feature>
<organism evidence="5 6">
    <name type="scientific">Maribacter polysiphoniae</name>
    <dbReference type="NCBI Taxonomy" id="429344"/>
    <lineage>
        <taxon>Bacteria</taxon>
        <taxon>Pseudomonadati</taxon>
        <taxon>Bacteroidota</taxon>
        <taxon>Flavobacteriia</taxon>
        <taxon>Flavobacteriales</taxon>
        <taxon>Flavobacteriaceae</taxon>
        <taxon>Maribacter</taxon>
    </lineage>
</organism>
<evidence type="ECO:0000313" key="6">
    <source>
        <dbReference type="Proteomes" id="UP000245667"/>
    </source>
</evidence>
<protein>
    <submittedName>
        <fullName evidence="5">Uncharacterized protein</fullName>
    </submittedName>
</protein>
<feature type="transmembrane region" description="Helical" evidence="3">
    <location>
        <begin position="152"/>
        <end position="170"/>
    </location>
</feature>
<keyword evidence="7" id="KW-1185">Reference proteome</keyword>
<dbReference type="Proteomes" id="UP000651837">
    <property type="component" value="Unassembled WGS sequence"/>
</dbReference>
<keyword evidence="1" id="KW-0175">Coiled coil</keyword>
<sequence>MQAYNDILDKLNDFSKKYYTKELIKGVLLFVVMGVLFLLMVLGVEYFLWLNSTGRAILFFCFLILTGFLFYRFIFVPILYIFRIKRGITSKEASRLIGKHFPNVADKLLNLLDLEEDKNQSELLLASIEQRSKVLKPVPFTQAIDFKENLKYIKYFGVPLFLVGLIYLSGNWGSFFSTYTRVVNYDLAYAPPAPFSFELITRDLNVLEDKSYTIKVTTQGDVRPDAVFIRINGKELILQEDNNEFQHTFSPPLESCDFQFFSGDVASEMYHLNVLKTPKIQNFQVRFKYPAYLYLQDEVLKSTGNAIVPEGTLATWKIIGNNTEEVHMIDKDTVWNFSGSPEGFMLSNHIYNTYEYEITSSNKNVTDYEKLSFVLTVKKDTYPKIKVEQVLDSLNPNQSYFVGESSDDYGLNRVEVVWFEKGKDQSSQSLILSKPKTNFHQFYYTFPSGLDLKENVDYQYFFRVVDNDAIHGGKMVSSNVFESRLLNQSELEKKALEDQEAIIKNMDRTLDKLEEQDKVLERINKVQKEKNILNFNDQNEIRDFLNKQEQQEQLMQKFSDQLKDNLQKSSDNNERNKLLQERLERQELEAKKNERLLEELKKIADKIDKEELSRRLEELGKKQQNGKRNLEQLLELTKRYYVTEKAAQLASDLNKLAEKQETLSEEERELPLQQKSQEELNEGFEEVMDELEELQKDNENLKKPLSFDIDKEKEKSIKEDQQDALKEIEKQAGSGDDKASDPQKDNDIKNKQKSAAQKMKEMSEKLSASTSESGDGSTITEDAEMLRQILDNLVIFSFKQEKLFDVLEESDLEIADFSGTIKKQHELRRLFEHIDDSLFSLSLRRAELSEYVNEQITEVYYNIDKSLESIAENQMYQGVSYQKYVLNASNGLADFLANILDNMQQSMMPSSGSGKGEKGFQLPDIIKGQGSLKEKLNGLGDSKGSKPNAGEKGKGEQGEDGDSGNNGIGDGNGKGDTQENNKGSGANGKGPDSGSGMSESDLKEIYEIYKEQQILRQELGKQLNDMINNDDRKLGEKLLKQMEDFENDLIENGVTNRALNKINNIEHELLKLEDAALTKGKKSERKSNSNLDTFKNPILSRPSILDNYRNDTEILNRQALPLRQNFQIKVKEYFEKDD</sequence>
<accession>A0A316E5Z8</accession>
<dbReference type="OrthoDB" id="9812498at2"/>
<evidence type="ECO:0000313" key="7">
    <source>
        <dbReference type="Proteomes" id="UP000651837"/>
    </source>
</evidence>
<dbReference type="RefSeq" id="WP_109648440.1">
    <property type="nucleotide sequence ID" value="NZ_JACWLN010000002.1"/>
</dbReference>
<keyword evidence="3" id="KW-0472">Membrane</keyword>
<evidence type="ECO:0000256" key="2">
    <source>
        <dbReference type="SAM" id="MobiDB-lite"/>
    </source>
</evidence>
<keyword evidence="3" id="KW-0812">Transmembrane</keyword>